<dbReference type="OrthoDB" id="9957839at2"/>
<reference evidence="1 2" key="1">
    <citation type="submission" date="2019-09" db="EMBL/GenBank/DDBJ databases">
        <authorList>
            <person name="Wang X."/>
        </authorList>
    </citation>
    <scope>NUCLEOTIDE SEQUENCE [LARGE SCALE GENOMIC DNA]</scope>
    <source>
        <strain evidence="1 2">CICC 11023</strain>
    </source>
</reference>
<keyword evidence="2" id="KW-1185">Reference proteome</keyword>
<name>A0A5N0E907_9NOCA</name>
<gene>
    <name evidence="1" type="ORF">F3087_27805</name>
</gene>
<evidence type="ECO:0000313" key="2">
    <source>
        <dbReference type="Proteomes" id="UP000323876"/>
    </source>
</evidence>
<organism evidence="1 2">
    <name type="scientific">Nocardia colli</name>
    <dbReference type="NCBI Taxonomy" id="2545717"/>
    <lineage>
        <taxon>Bacteria</taxon>
        <taxon>Bacillati</taxon>
        <taxon>Actinomycetota</taxon>
        <taxon>Actinomycetes</taxon>
        <taxon>Mycobacteriales</taxon>
        <taxon>Nocardiaceae</taxon>
        <taxon>Nocardia</taxon>
    </lineage>
</organism>
<dbReference type="AlphaFoldDB" id="A0A5N0E907"/>
<sequence>MSRAADAEFESMVRGYLVARADGYPHSPSAIVALARELRFNGGDPVRLLLGLDVFADQLGEYEAILDLRAQIGAEENAPAPPSMVE</sequence>
<dbReference type="RefSeq" id="WP_150405004.1">
    <property type="nucleotide sequence ID" value="NZ_VXLC01000015.1"/>
</dbReference>
<accession>A0A5N0E907</accession>
<dbReference type="EMBL" id="VXLC01000015">
    <property type="protein sequence ID" value="KAA8885446.1"/>
    <property type="molecule type" value="Genomic_DNA"/>
</dbReference>
<protein>
    <submittedName>
        <fullName evidence="1">Uncharacterized protein</fullName>
    </submittedName>
</protein>
<dbReference type="Proteomes" id="UP000323876">
    <property type="component" value="Unassembled WGS sequence"/>
</dbReference>
<comment type="caution">
    <text evidence="1">The sequence shown here is derived from an EMBL/GenBank/DDBJ whole genome shotgun (WGS) entry which is preliminary data.</text>
</comment>
<evidence type="ECO:0000313" key="1">
    <source>
        <dbReference type="EMBL" id="KAA8885446.1"/>
    </source>
</evidence>
<proteinExistence type="predicted"/>